<dbReference type="InterPro" id="IPR017853">
    <property type="entry name" value="GH"/>
</dbReference>
<evidence type="ECO:0000313" key="8">
    <source>
        <dbReference type="Proteomes" id="UP000070544"/>
    </source>
</evidence>
<feature type="active site" description="Proton donor" evidence="4">
    <location>
        <position position="238"/>
    </location>
</feature>
<feature type="domain" description="GH26" evidence="6">
    <location>
        <begin position="110"/>
        <end position="459"/>
    </location>
</feature>
<comment type="similarity">
    <text evidence="1 4">Belongs to the glycosyl hydrolase 26 family.</text>
</comment>
<evidence type="ECO:0000259" key="6">
    <source>
        <dbReference type="PROSITE" id="PS51764"/>
    </source>
</evidence>
<dbReference type="Gene3D" id="3.20.20.80">
    <property type="entry name" value="Glycosidases"/>
    <property type="match status" value="1"/>
</dbReference>
<protein>
    <submittedName>
        <fullName evidence="7">Glycoside hydrolase family 26 protein</fullName>
    </submittedName>
</protein>
<evidence type="ECO:0000256" key="3">
    <source>
        <dbReference type="ARBA" id="ARBA00023295"/>
    </source>
</evidence>
<evidence type="ECO:0000313" key="7">
    <source>
        <dbReference type="EMBL" id="KXS21822.1"/>
    </source>
</evidence>
<keyword evidence="2 4" id="KW-0378">Hydrolase</keyword>
<evidence type="ECO:0000256" key="2">
    <source>
        <dbReference type="ARBA" id="ARBA00022801"/>
    </source>
</evidence>
<dbReference type="GO" id="GO:0016985">
    <property type="term" value="F:mannan endo-1,4-beta-mannosidase activity"/>
    <property type="evidence" value="ECO:0007669"/>
    <property type="project" value="InterPro"/>
</dbReference>
<accession>A0A139AYJ4</accession>
<reference evidence="7 8" key="1">
    <citation type="journal article" date="2015" name="Genome Biol. Evol.">
        <title>Phylogenomic analyses indicate that early fungi evolved digesting cell walls of algal ancestors of land plants.</title>
        <authorList>
            <person name="Chang Y."/>
            <person name="Wang S."/>
            <person name="Sekimoto S."/>
            <person name="Aerts A.L."/>
            <person name="Choi C."/>
            <person name="Clum A."/>
            <person name="LaButti K.M."/>
            <person name="Lindquist E.A."/>
            <person name="Yee Ngan C."/>
            <person name="Ohm R.A."/>
            <person name="Salamov A.A."/>
            <person name="Grigoriev I.V."/>
            <person name="Spatafora J.W."/>
            <person name="Berbee M.L."/>
        </authorList>
    </citation>
    <scope>NUCLEOTIDE SEQUENCE [LARGE SCALE GENOMIC DNA]</scope>
    <source>
        <strain evidence="7 8">JEL478</strain>
    </source>
</reference>
<feature type="transmembrane region" description="Helical" evidence="5">
    <location>
        <begin position="43"/>
        <end position="65"/>
    </location>
</feature>
<keyword evidence="8" id="KW-1185">Reference proteome</keyword>
<keyword evidence="5" id="KW-1133">Transmembrane helix</keyword>
<dbReference type="PANTHER" id="PTHR40079">
    <property type="entry name" value="MANNAN ENDO-1,4-BETA-MANNOSIDASE E-RELATED"/>
    <property type="match status" value="1"/>
</dbReference>
<keyword evidence="5" id="KW-0812">Transmembrane</keyword>
<evidence type="ECO:0000256" key="4">
    <source>
        <dbReference type="PROSITE-ProRule" id="PRU01100"/>
    </source>
</evidence>
<dbReference type="SUPFAM" id="SSF51445">
    <property type="entry name" value="(Trans)glycosidases"/>
    <property type="match status" value="1"/>
</dbReference>
<feature type="active site" description="Nucleophile" evidence="4">
    <location>
        <position position="388"/>
    </location>
</feature>
<gene>
    <name evidence="7" type="ORF">M427DRAFT_279434</name>
</gene>
<sequence>MEQHLPRYDVPLEQSGSYKQILEREDVPKDHGRDLKRPKAVRWGTLGVVLLLVIGAVVATVVVLLGKNSSASSSTVQGVVASSPVVVASSSAISTTTTAPITTTTRATTTTTRRVPTPSTSPAVLPATGKFWFGIAVDNSTDVSVQQWTAGGTGVRPLLAHIYFYLQPYNFTTPVQLADYMISFFGGMSDNSVLMFTVQAVNGISEAEAPDSQIQALADAWRELNIRGYKILVRVGHEMNGGWYPWGRIPTLFQEFWIRFTTIVRATAPITSMVWSPTISDSYPYDQRKIPAAGSPDMAFLDTNQNGELDGGDDPYSGYWPGDEWVDWVGGSIYYYGPSFPYNDNFVPDGHWLERTLTGRVTLTGEQRGPSFYDVYCVQKKKPFIYAETAVYHWPNGTGVDEVAQKQAFWRLALNRTTIAQFPMVRALAWFEVAKIEEAWANQFLDFTIGNNPDVLQAFLGDVKAPGNTAANIDTSIFVWG</sequence>
<keyword evidence="3 4" id="KW-0326">Glycosidase</keyword>
<organism evidence="7 8">
    <name type="scientific">Gonapodya prolifera (strain JEL478)</name>
    <name type="common">Monoblepharis prolifera</name>
    <dbReference type="NCBI Taxonomy" id="1344416"/>
    <lineage>
        <taxon>Eukaryota</taxon>
        <taxon>Fungi</taxon>
        <taxon>Fungi incertae sedis</taxon>
        <taxon>Chytridiomycota</taxon>
        <taxon>Chytridiomycota incertae sedis</taxon>
        <taxon>Monoblepharidomycetes</taxon>
        <taxon>Monoblepharidales</taxon>
        <taxon>Gonapodyaceae</taxon>
        <taxon>Gonapodya</taxon>
    </lineage>
</organism>
<dbReference type="EMBL" id="KQ965732">
    <property type="protein sequence ID" value="KXS21822.1"/>
    <property type="molecule type" value="Genomic_DNA"/>
</dbReference>
<evidence type="ECO:0000256" key="1">
    <source>
        <dbReference type="ARBA" id="ARBA00007754"/>
    </source>
</evidence>
<dbReference type="InterPro" id="IPR022790">
    <property type="entry name" value="GH26_dom"/>
</dbReference>
<dbReference type="Proteomes" id="UP000070544">
    <property type="component" value="Unassembled WGS sequence"/>
</dbReference>
<dbReference type="GO" id="GO:0006080">
    <property type="term" value="P:substituted mannan metabolic process"/>
    <property type="evidence" value="ECO:0007669"/>
    <property type="project" value="InterPro"/>
</dbReference>
<proteinExistence type="inferred from homology"/>
<keyword evidence="5" id="KW-0472">Membrane</keyword>
<dbReference type="InterPro" id="IPR000805">
    <property type="entry name" value="Glyco_hydro_26"/>
</dbReference>
<dbReference type="OrthoDB" id="428177at2759"/>
<dbReference type="PANTHER" id="PTHR40079:SF4">
    <property type="entry name" value="GH26 DOMAIN-CONTAINING PROTEIN-RELATED"/>
    <property type="match status" value="1"/>
</dbReference>
<dbReference type="PROSITE" id="PS51764">
    <property type="entry name" value="GH26"/>
    <property type="match status" value="1"/>
</dbReference>
<dbReference type="Pfam" id="PF02156">
    <property type="entry name" value="Glyco_hydro_26"/>
    <property type="match status" value="1"/>
</dbReference>
<dbReference type="AlphaFoldDB" id="A0A139AYJ4"/>
<evidence type="ECO:0000256" key="5">
    <source>
        <dbReference type="SAM" id="Phobius"/>
    </source>
</evidence>
<name>A0A139AYJ4_GONPJ</name>